<evidence type="ECO:0000256" key="4">
    <source>
        <dbReference type="ARBA" id="ARBA00014684"/>
    </source>
</evidence>
<comment type="subcellular location">
    <subcellularLocation>
        <location evidence="2">Cytoplasm</location>
    </subcellularLocation>
    <subcellularLocation>
        <location evidence="1">Nucleus</location>
    </subcellularLocation>
</comment>
<dbReference type="InterPro" id="IPR001870">
    <property type="entry name" value="B30.2/SPRY"/>
</dbReference>
<dbReference type="GO" id="GO:0019005">
    <property type="term" value="C:SCF ubiquitin ligase complex"/>
    <property type="evidence" value="ECO:0007669"/>
    <property type="project" value="TreeGrafter"/>
</dbReference>
<dbReference type="InterPro" id="IPR035754">
    <property type="entry name" value="SPRY_SPSB3"/>
</dbReference>
<dbReference type="GO" id="GO:0005737">
    <property type="term" value="C:cytoplasm"/>
    <property type="evidence" value="ECO:0007669"/>
    <property type="project" value="UniProtKB-SubCell"/>
</dbReference>
<dbReference type="CDD" id="cd12876">
    <property type="entry name" value="SPRY_SOCS3"/>
    <property type="match status" value="1"/>
</dbReference>
<evidence type="ECO:0000256" key="5">
    <source>
        <dbReference type="ARBA" id="ARBA00022490"/>
    </source>
</evidence>
<dbReference type="SUPFAM" id="SSF49899">
    <property type="entry name" value="Concanavalin A-like lectins/glucanases"/>
    <property type="match status" value="1"/>
</dbReference>
<evidence type="ECO:0000256" key="6">
    <source>
        <dbReference type="ARBA" id="ARBA00023242"/>
    </source>
</evidence>
<evidence type="ECO:0000256" key="1">
    <source>
        <dbReference type="ARBA" id="ARBA00004123"/>
    </source>
</evidence>
<dbReference type="GO" id="GO:0043161">
    <property type="term" value="P:proteasome-mediated ubiquitin-dependent protein catabolic process"/>
    <property type="evidence" value="ECO:0007669"/>
    <property type="project" value="TreeGrafter"/>
</dbReference>
<proteinExistence type="inferred from homology"/>
<feature type="domain" description="B30.2/SPRY" evidence="7">
    <location>
        <begin position="1"/>
        <end position="192"/>
    </location>
</feature>
<dbReference type="PROSITE" id="PS50225">
    <property type="entry name" value="SOCS"/>
    <property type="match status" value="1"/>
</dbReference>
<dbReference type="InterPro" id="IPR003877">
    <property type="entry name" value="SPRY_dom"/>
</dbReference>
<evidence type="ECO:0000313" key="9">
    <source>
        <dbReference type="EMBL" id="ERL93452.1"/>
    </source>
</evidence>
<dbReference type="STRING" id="77166.U4UK11"/>
<evidence type="ECO:0000256" key="2">
    <source>
        <dbReference type="ARBA" id="ARBA00004496"/>
    </source>
</evidence>
<dbReference type="SUPFAM" id="SSF158235">
    <property type="entry name" value="SOCS box-like"/>
    <property type="match status" value="1"/>
</dbReference>
<protein>
    <recommendedName>
        <fullName evidence="4">SPRY domain-containing SOCS box protein 3</fullName>
    </recommendedName>
</protein>
<comment type="similarity">
    <text evidence="3">Belongs to the SPSB family.</text>
</comment>
<dbReference type="PANTHER" id="PTHR12245:SF12">
    <property type="entry name" value="SPRY DOMAIN-CONTAINING SOCS BOX PROTEIN 3"/>
    <property type="match status" value="1"/>
</dbReference>
<keyword evidence="5" id="KW-0963">Cytoplasm</keyword>
<reference evidence="9 10" key="1">
    <citation type="journal article" date="2013" name="Genome Biol.">
        <title>Draft genome of the mountain pine beetle, Dendroctonus ponderosae Hopkins, a major forest pest.</title>
        <authorList>
            <person name="Keeling C.I."/>
            <person name="Yuen M.M."/>
            <person name="Liao N.Y."/>
            <person name="Docking T.R."/>
            <person name="Chan S.K."/>
            <person name="Taylor G.A."/>
            <person name="Palmquist D.L."/>
            <person name="Jackman S.D."/>
            <person name="Nguyen A."/>
            <person name="Li M."/>
            <person name="Henderson H."/>
            <person name="Janes J.K."/>
            <person name="Zhao Y."/>
            <person name="Pandoh P."/>
            <person name="Moore R."/>
            <person name="Sperling F.A."/>
            <person name="Huber D.P."/>
            <person name="Birol I."/>
            <person name="Jones S.J."/>
            <person name="Bohlmann J."/>
        </authorList>
    </citation>
    <scope>NUCLEOTIDE SEQUENCE</scope>
</reference>
<dbReference type="SMART" id="SM00449">
    <property type="entry name" value="SPRY"/>
    <property type="match status" value="1"/>
</dbReference>
<evidence type="ECO:0000259" key="8">
    <source>
        <dbReference type="PROSITE" id="PS50225"/>
    </source>
</evidence>
<evidence type="ECO:0000259" key="7">
    <source>
        <dbReference type="PROSITE" id="PS50188"/>
    </source>
</evidence>
<dbReference type="InterPro" id="IPR050672">
    <property type="entry name" value="FBXO45-Fsn/SPSB_families"/>
</dbReference>
<dbReference type="InterPro" id="IPR043136">
    <property type="entry name" value="B30.2/SPRY_sf"/>
</dbReference>
<evidence type="ECO:0000313" key="10">
    <source>
        <dbReference type="Proteomes" id="UP000030742"/>
    </source>
</evidence>
<organism evidence="9 10">
    <name type="scientific">Dendroctonus ponderosae</name>
    <name type="common">Mountain pine beetle</name>
    <dbReference type="NCBI Taxonomy" id="77166"/>
    <lineage>
        <taxon>Eukaryota</taxon>
        <taxon>Metazoa</taxon>
        <taxon>Ecdysozoa</taxon>
        <taxon>Arthropoda</taxon>
        <taxon>Hexapoda</taxon>
        <taxon>Insecta</taxon>
        <taxon>Pterygota</taxon>
        <taxon>Neoptera</taxon>
        <taxon>Endopterygota</taxon>
        <taxon>Coleoptera</taxon>
        <taxon>Polyphaga</taxon>
        <taxon>Cucujiformia</taxon>
        <taxon>Curculionidae</taxon>
        <taxon>Scolytinae</taxon>
        <taxon>Dendroctonus</taxon>
    </lineage>
</organism>
<dbReference type="EMBL" id="KB632357">
    <property type="protein sequence ID" value="ERL93452.1"/>
    <property type="molecule type" value="Genomic_DNA"/>
</dbReference>
<dbReference type="OrthoDB" id="5951542at2759"/>
<dbReference type="PROSITE" id="PS50188">
    <property type="entry name" value="B302_SPRY"/>
    <property type="match status" value="1"/>
</dbReference>
<dbReference type="Pfam" id="PF00622">
    <property type="entry name" value="SPRY"/>
    <property type="match status" value="1"/>
</dbReference>
<dbReference type="InterPro" id="IPR013320">
    <property type="entry name" value="ConA-like_dom_sf"/>
</dbReference>
<sequence length="233" mass="26828">MSGQKFKPIWEQAGLFCDDFWTWDCNNRSYDVILDGTNNHRALFHRYFSTNTAGVRGTRILNNGRFFWELEVLESRGTSIMIGIGTENTVLHQNTFGHLLGQDDQSWGLSHHGLIFHKGICARYCGRFHPEVPTIIGVLFDGKSGTLSYYKNWKPLGVAFRGLNSVKEPLYPIISSTAAKTRMVLLQRKREFFNLQDRCRASIVERLNFKEDVNQLRIPSTLKAFLCESMENR</sequence>
<dbReference type="GO" id="GO:0035556">
    <property type="term" value="P:intracellular signal transduction"/>
    <property type="evidence" value="ECO:0007669"/>
    <property type="project" value="InterPro"/>
</dbReference>
<dbReference type="InterPro" id="IPR001496">
    <property type="entry name" value="SOCS_box"/>
</dbReference>
<gene>
    <name evidence="9" type="ORF">D910_10743</name>
</gene>
<dbReference type="InterPro" id="IPR036036">
    <property type="entry name" value="SOCS_box-like_dom_sf"/>
</dbReference>
<name>U4UK11_DENPD</name>
<dbReference type="PANTHER" id="PTHR12245">
    <property type="entry name" value="SPRY DOMAIN CONTAINING SOCS BOX PROTEIN"/>
    <property type="match status" value="1"/>
</dbReference>
<keyword evidence="6" id="KW-0539">Nucleus</keyword>
<dbReference type="GO" id="GO:0005634">
    <property type="term" value="C:nucleus"/>
    <property type="evidence" value="ECO:0007669"/>
    <property type="project" value="UniProtKB-SubCell"/>
</dbReference>
<accession>U4UK11</accession>
<feature type="domain" description="SOCS box" evidence="8">
    <location>
        <begin position="186"/>
        <end position="226"/>
    </location>
</feature>
<dbReference type="Gene3D" id="2.60.120.920">
    <property type="match status" value="1"/>
</dbReference>
<dbReference type="Proteomes" id="UP000030742">
    <property type="component" value="Unassembled WGS sequence"/>
</dbReference>
<evidence type="ECO:0000256" key="3">
    <source>
        <dbReference type="ARBA" id="ARBA00010910"/>
    </source>
</evidence>
<dbReference type="AlphaFoldDB" id="U4UK11"/>